<proteinExistence type="predicted"/>
<dbReference type="AlphaFoldDB" id="A0A2A4EZ58"/>
<accession>A0A2A4EZ58</accession>
<reference evidence="2 3" key="1">
    <citation type="submission" date="2017-01" db="EMBL/GenBank/DDBJ databases">
        <title>Whole-Genome Shotgun Sequencing of Two beta-Proteobacterial Species in Search of the Bulgecin Biosynthetic Cluster.</title>
        <authorList>
            <person name="Horsman M.E."/>
            <person name="Marous D.R."/>
            <person name="Li R."/>
            <person name="Oliver R.A."/>
            <person name="Byun B."/>
            <person name="Emrich S.J."/>
            <person name="Boggess B."/>
            <person name="Townsend C.A."/>
            <person name="Mobashery S."/>
        </authorList>
    </citation>
    <scope>NUCLEOTIDE SEQUENCE [LARGE SCALE GENOMIC DNA]</scope>
    <source>
        <strain evidence="2 3">ATCC 31363</strain>
    </source>
</reference>
<evidence type="ECO:0000313" key="3">
    <source>
        <dbReference type="Proteomes" id="UP000218022"/>
    </source>
</evidence>
<evidence type="ECO:0008006" key="4">
    <source>
        <dbReference type="Google" id="ProtNLM"/>
    </source>
</evidence>
<gene>
    <name evidence="2" type="ORF">BWP39_13735</name>
</gene>
<feature type="region of interest" description="Disordered" evidence="1">
    <location>
        <begin position="1"/>
        <end position="47"/>
    </location>
</feature>
<sequence>MFRAIGIAQTSTHPEHRMSNHFSLPTSAATPTASTASTSATTAPRPRCDPDGLARLQAAAAAHGGVCLEDACTKLQAKYRFRCAKGHEWLGWGHLVLVGKWCRLCANERQRRTIEDLQEAARRRGGQCLSTQYLGYADKLTWMCEFGHVWQATSRTVQNRGNWCPHCARLRRRAASQESASPEPHADQLAAPSKVLGSR</sequence>
<comment type="caution">
    <text evidence="2">The sequence shown here is derived from an EMBL/GenBank/DDBJ whole genome shotgun (WGS) entry which is preliminary data.</text>
</comment>
<organism evidence="2 3">
    <name type="scientific">Paraburkholderia acidicola</name>
    <dbReference type="NCBI Taxonomy" id="1912599"/>
    <lineage>
        <taxon>Bacteria</taxon>
        <taxon>Pseudomonadati</taxon>
        <taxon>Pseudomonadota</taxon>
        <taxon>Betaproteobacteria</taxon>
        <taxon>Burkholderiales</taxon>
        <taxon>Burkholderiaceae</taxon>
        <taxon>Paraburkholderia</taxon>
    </lineage>
</organism>
<dbReference type="EMBL" id="MTZV01000004">
    <property type="protein sequence ID" value="PCE25584.1"/>
    <property type="molecule type" value="Genomic_DNA"/>
</dbReference>
<evidence type="ECO:0000256" key="1">
    <source>
        <dbReference type="SAM" id="MobiDB-lite"/>
    </source>
</evidence>
<dbReference type="Proteomes" id="UP000218022">
    <property type="component" value="Unassembled WGS sequence"/>
</dbReference>
<name>A0A2A4EZ58_9BURK</name>
<protein>
    <recommendedName>
        <fullName evidence="4">Zinc-ribbon domain-containing protein</fullName>
    </recommendedName>
</protein>
<feature type="region of interest" description="Disordered" evidence="1">
    <location>
        <begin position="175"/>
        <end position="199"/>
    </location>
</feature>
<evidence type="ECO:0000313" key="2">
    <source>
        <dbReference type="EMBL" id="PCE25584.1"/>
    </source>
</evidence>
<feature type="compositionally biased region" description="Low complexity" evidence="1">
    <location>
        <begin position="25"/>
        <end position="44"/>
    </location>
</feature>